<evidence type="ECO:0000313" key="3">
    <source>
        <dbReference type="Proteomes" id="UP001280121"/>
    </source>
</evidence>
<dbReference type="InterPro" id="IPR002156">
    <property type="entry name" value="RNaseH_domain"/>
</dbReference>
<evidence type="ECO:0000259" key="1">
    <source>
        <dbReference type="Pfam" id="PF13456"/>
    </source>
</evidence>
<dbReference type="EMBL" id="JANJYI010000009">
    <property type="protein sequence ID" value="KAK2635248.1"/>
    <property type="molecule type" value="Genomic_DNA"/>
</dbReference>
<gene>
    <name evidence="2" type="ORF">Ddye_030040</name>
</gene>
<reference evidence="2" key="1">
    <citation type="journal article" date="2023" name="Plant J.">
        <title>Genome sequences and population genomics provide insights into the demographic history, inbreeding, and mutation load of two 'living fossil' tree species of Dipteronia.</title>
        <authorList>
            <person name="Feng Y."/>
            <person name="Comes H.P."/>
            <person name="Chen J."/>
            <person name="Zhu S."/>
            <person name="Lu R."/>
            <person name="Zhang X."/>
            <person name="Li P."/>
            <person name="Qiu J."/>
            <person name="Olsen K.M."/>
            <person name="Qiu Y."/>
        </authorList>
    </citation>
    <scope>NUCLEOTIDE SEQUENCE</scope>
    <source>
        <strain evidence="2">KIB01</strain>
    </source>
</reference>
<protein>
    <recommendedName>
        <fullName evidence="1">RNase H type-1 domain-containing protein</fullName>
    </recommendedName>
</protein>
<keyword evidence="3" id="KW-1185">Reference proteome</keyword>
<dbReference type="Proteomes" id="UP001280121">
    <property type="component" value="Unassembled WGS sequence"/>
</dbReference>
<proteinExistence type="predicted"/>
<dbReference type="GO" id="GO:0003676">
    <property type="term" value="F:nucleic acid binding"/>
    <property type="evidence" value="ECO:0007669"/>
    <property type="project" value="InterPro"/>
</dbReference>
<accession>A0AAD9TG91</accession>
<evidence type="ECO:0000313" key="2">
    <source>
        <dbReference type="EMBL" id="KAK2635248.1"/>
    </source>
</evidence>
<comment type="caution">
    <text evidence="2">The sequence shown here is derived from an EMBL/GenBank/DDBJ whole genome shotgun (WGS) entry which is preliminary data.</text>
</comment>
<name>A0AAD9TG91_9ROSI</name>
<dbReference type="AlphaFoldDB" id="A0AAD9TG91"/>
<dbReference type="Pfam" id="PF13456">
    <property type="entry name" value="RVT_3"/>
    <property type="match status" value="1"/>
</dbReference>
<organism evidence="2 3">
    <name type="scientific">Dipteronia dyeriana</name>
    <dbReference type="NCBI Taxonomy" id="168575"/>
    <lineage>
        <taxon>Eukaryota</taxon>
        <taxon>Viridiplantae</taxon>
        <taxon>Streptophyta</taxon>
        <taxon>Embryophyta</taxon>
        <taxon>Tracheophyta</taxon>
        <taxon>Spermatophyta</taxon>
        <taxon>Magnoliopsida</taxon>
        <taxon>eudicotyledons</taxon>
        <taxon>Gunneridae</taxon>
        <taxon>Pentapetalae</taxon>
        <taxon>rosids</taxon>
        <taxon>malvids</taxon>
        <taxon>Sapindales</taxon>
        <taxon>Sapindaceae</taxon>
        <taxon>Hippocastanoideae</taxon>
        <taxon>Acereae</taxon>
        <taxon>Dipteronia</taxon>
    </lineage>
</organism>
<feature type="domain" description="RNase H type-1" evidence="1">
    <location>
        <begin position="30"/>
        <end position="70"/>
    </location>
</feature>
<sequence>MENFRGYPRIDLIRWLLDNVKKDDIEAWWIGAVIRNDNGEVISALSKPMDGSFSTELGDYLALREGLLLAE</sequence>
<dbReference type="GO" id="GO:0004523">
    <property type="term" value="F:RNA-DNA hybrid ribonuclease activity"/>
    <property type="evidence" value="ECO:0007669"/>
    <property type="project" value="InterPro"/>
</dbReference>